<proteinExistence type="inferred from homology"/>
<dbReference type="InterPro" id="IPR029044">
    <property type="entry name" value="Nucleotide-diphossugar_trans"/>
</dbReference>
<keyword evidence="3" id="KW-1133">Transmembrane helix</keyword>
<sequence length="415" mass="45525">MIITSGKRRTRFIAVGSLSLVLIIIHLLKFSNSFSNPGELSTSMDVIAACATSDSKHLTDSHSTAVPQIPNVVHQIWKTNDLRTYSTQINASRDWWEHTLVPLNYTIKLWTDEAILQLINQKYPWLLSTYKAYPQNIQRADMARLVVIHAEGGIYADLDVYPTSSTQIQCLQSLNLEAIFAPTSGTRGLSNHFFMAEAGSPFLQWALYEGKRRGGATSRFIPIPYLQVFWSTGPTMVTAAFRKYAWLYGSLRHHLGVLDDSAFNRIGPFQLSQTVLIQGTGGTSFFAVQFAKIFGAHVLVITSSDDKAATLKKLGANAVVNCSATPDWGKEILALTAEMSAASAKVVGTVILASFASGFGGNLPPIDIIVRGLTVTGTVIGSRMEFEAMLQEYHEAYKLLEGGKQVSKVVIEITK</sequence>
<evidence type="ECO:0000256" key="1">
    <source>
        <dbReference type="ARBA" id="ARBA00009003"/>
    </source>
</evidence>
<dbReference type="SUPFAM" id="SSF53448">
    <property type="entry name" value="Nucleotide-diphospho-sugar transferases"/>
    <property type="match status" value="1"/>
</dbReference>
<dbReference type="Gene3D" id="3.40.50.720">
    <property type="entry name" value="NAD(P)-binding Rossmann-like Domain"/>
    <property type="match status" value="1"/>
</dbReference>
<dbReference type="Gene3D" id="3.90.550.20">
    <property type="match status" value="1"/>
</dbReference>
<feature type="transmembrane region" description="Helical" evidence="3">
    <location>
        <begin position="12"/>
        <end position="28"/>
    </location>
</feature>
<keyword evidence="2" id="KW-0808">Transferase</keyword>
<organism evidence="5 6">
    <name type="scientific">Penicillium cf. griseofulvum</name>
    <dbReference type="NCBI Taxonomy" id="2972120"/>
    <lineage>
        <taxon>Eukaryota</taxon>
        <taxon>Fungi</taxon>
        <taxon>Dikarya</taxon>
        <taxon>Ascomycota</taxon>
        <taxon>Pezizomycotina</taxon>
        <taxon>Eurotiomycetes</taxon>
        <taxon>Eurotiomycetidae</taxon>
        <taxon>Eurotiales</taxon>
        <taxon>Aspergillaceae</taxon>
        <taxon>Penicillium</taxon>
    </lineage>
</organism>
<dbReference type="PANTHER" id="PTHR32385:SF15">
    <property type="entry name" value="INOSITOL PHOSPHOCERAMIDE MANNOSYLTRANSFERASE 1"/>
    <property type="match status" value="1"/>
</dbReference>
<evidence type="ECO:0000256" key="3">
    <source>
        <dbReference type="SAM" id="Phobius"/>
    </source>
</evidence>
<dbReference type="AlphaFoldDB" id="A0A9W9JN76"/>
<comment type="caution">
    <text evidence="5">The sequence shown here is derived from an EMBL/GenBank/DDBJ whole genome shotgun (WGS) entry which is preliminary data.</text>
</comment>
<keyword evidence="3" id="KW-0812">Transmembrane</keyword>
<dbReference type="InterPro" id="IPR013149">
    <property type="entry name" value="ADH-like_C"/>
</dbReference>
<evidence type="ECO:0000313" key="6">
    <source>
        <dbReference type="Proteomes" id="UP001150879"/>
    </source>
</evidence>
<dbReference type="Pfam" id="PF00107">
    <property type="entry name" value="ADH_zinc_N"/>
    <property type="match status" value="1"/>
</dbReference>
<evidence type="ECO:0000256" key="2">
    <source>
        <dbReference type="ARBA" id="ARBA00022679"/>
    </source>
</evidence>
<evidence type="ECO:0000313" key="5">
    <source>
        <dbReference type="EMBL" id="KAJ5199444.1"/>
    </source>
</evidence>
<protein>
    <recommendedName>
        <fullName evidence="4">Alcohol dehydrogenase-like C-terminal domain-containing protein</fullName>
    </recommendedName>
</protein>
<reference evidence="5" key="1">
    <citation type="submission" date="2022-11" db="EMBL/GenBank/DDBJ databases">
        <authorList>
            <person name="Petersen C."/>
        </authorList>
    </citation>
    <scope>NUCLEOTIDE SEQUENCE</scope>
    <source>
        <strain evidence="5">IBT 16849</strain>
    </source>
</reference>
<dbReference type="InterPro" id="IPR036291">
    <property type="entry name" value="NAD(P)-bd_dom_sf"/>
</dbReference>
<dbReference type="Gene3D" id="3.90.180.10">
    <property type="entry name" value="Medium-chain alcohol dehydrogenases, catalytic domain"/>
    <property type="match status" value="1"/>
</dbReference>
<dbReference type="GO" id="GO:0000030">
    <property type="term" value="F:mannosyltransferase activity"/>
    <property type="evidence" value="ECO:0007669"/>
    <property type="project" value="TreeGrafter"/>
</dbReference>
<dbReference type="SUPFAM" id="SSF51735">
    <property type="entry name" value="NAD(P)-binding Rossmann-fold domains"/>
    <property type="match status" value="1"/>
</dbReference>
<accession>A0A9W9JN76</accession>
<gene>
    <name evidence="5" type="ORF">N7472_004648</name>
</gene>
<dbReference type="GO" id="GO:0016020">
    <property type="term" value="C:membrane"/>
    <property type="evidence" value="ECO:0007669"/>
    <property type="project" value="GOC"/>
</dbReference>
<dbReference type="InterPro" id="IPR007577">
    <property type="entry name" value="GlycoTrfase_DXD_sugar-bd_CS"/>
</dbReference>
<evidence type="ECO:0000259" key="4">
    <source>
        <dbReference type="Pfam" id="PF00107"/>
    </source>
</evidence>
<dbReference type="PANTHER" id="PTHR32385">
    <property type="entry name" value="MANNOSYL PHOSPHORYLINOSITOL CERAMIDE SYNTHASE"/>
    <property type="match status" value="1"/>
</dbReference>
<dbReference type="Proteomes" id="UP001150879">
    <property type="component" value="Unassembled WGS sequence"/>
</dbReference>
<dbReference type="Pfam" id="PF04488">
    <property type="entry name" value="Gly_transf_sug"/>
    <property type="match status" value="1"/>
</dbReference>
<dbReference type="InterPro" id="IPR051706">
    <property type="entry name" value="Glycosyltransferase_domain"/>
</dbReference>
<name>A0A9W9JN76_9EURO</name>
<keyword evidence="6" id="KW-1185">Reference proteome</keyword>
<reference evidence="5" key="2">
    <citation type="journal article" date="2023" name="IMA Fungus">
        <title>Comparative genomic study of the Penicillium genus elucidates a diverse pangenome and 15 lateral gene transfer events.</title>
        <authorList>
            <person name="Petersen C."/>
            <person name="Sorensen T."/>
            <person name="Nielsen M.R."/>
            <person name="Sondergaard T.E."/>
            <person name="Sorensen J.L."/>
            <person name="Fitzpatrick D.A."/>
            <person name="Frisvad J.C."/>
            <person name="Nielsen K.L."/>
        </authorList>
    </citation>
    <scope>NUCLEOTIDE SEQUENCE</scope>
    <source>
        <strain evidence="5">IBT 16849</strain>
    </source>
</reference>
<feature type="domain" description="Alcohol dehydrogenase-like C-terminal" evidence="4">
    <location>
        <begin position="286"/>
        <end position="346"/>
    </location>
</feature>
<dbReference type="GO" id="GO:0051999">
    <property type="term" value="P:mannosyl-inositol phosphorylceramide biosynthetic process"/>
    <property type="evidence" value="ECO:0007669"/>
    <property type="project" value="TreeGrafter"/>
</dbReference>
<dbReference type="EMBL" id="JAPQKP010000003">
    <property type="protein sequence ID" value="KAJ5199444.1"/>
    <property type="molecule type" value="Genomic_DNA"/>
</dbReference>
<keyword evidence="3" id="KW-0472">Membrane</keyword>
<comment type="similarity">
    <text evidence="1">Belongs to the glycosyltransferase 32 family.</text>
</comment>